<keyword evidence="1" id="KW-1133">Transmembrane helix</keyword>
<feature type="transmembrane region" description="Helical" evidence="1">
    <location>
        <begin position="155"/>
        <end position="185"/>
    </location>
</feature>
<gene>
    <name evidence="2" type="ORF">PPROV_000712100</name>
</gene>
<dbReference type="AlphaFoldDB" id="A0A830HN91"/>
<feature type="transmembrane region" description="Helical" evidence="1">
    <location>
        <begin position="287"/>
        <end position="307"/>
    </location>
</feature>
<feature type="transmembrane region" description="Helical" evidence="1">
    <location>
        <begin position="66"/>
        <end position="87"/>
    </location>
</feature>
<keyword evidence="1" id="KW-0812">Transmembrane</keyword>
<keyword evidence="3" id="KW-1185">Reference proteome</keyword>
<comment type="caution">
    <text evidence="2">The sequence shown here is derived from an EMBL/GenBank/DDBJ whole genome shotgun (WGS) entry which is preliminary data.</text>
</comment>
<reference evidence="2" key="1">
    <citation type="submission" date="2020-10" db="EMBL/GenBank/DDBJ databases">
        <title>Unveiling of a novel bifunctional photoreceptor, Dualchrome1, isolated from a cosmopolitan green alga.</title>
        <authorList>
            <person name="Suzuki S."/>
            <person name="Kawachi M."/>
        </authorList>
    </citation>
    <scope>NUCLEOTIDE SEQUENCE</scope>
    <source>
        <strain evidence="2">NIES 2893</strain>
    </source>
</reference>
<proteinExistence type="predicted"/>
<organism evidence="2 3">
    <name type="scientific">Pycnococcus provasolii</name>
    <dbReference type="NCBI Taxonomy" id="41880"/>
    <lineage>
        <taxon>Eukaryota</taxon>
        <taxon>Viridiplantae</taxon>
        <taxon>Chlorophyta</taxon>
        <taxon>Pseudoscourfieldiophyceae</taxon>
        <taxon>Pseudoscourfieldiales</taxon>
        <taxon>Pycnococcaceae</taxon>
        <taxon>Pycnococcus</taxon>
    </lineage>
</organism>
<dbReference type="Proteomes" id="UP000660262">
    <property type="component" value="Unassembled WGS sequence"/>
</dbReference>
<keyword evidence="1" id="KW-0472">Membrane</keyword>
<evidence type="ECO:0000313" key="3">
    <source>
        <dbReference type="Proteomes" id="UP000660262"/>
    </source>
</evidence>
<accession>A0A830HN91</accession>
<sequence>MSGGEVMEKHLRPWCWFMRVGGQRGWPGERKKNKWRMVALTANLAAACCIFYSASAVCTVFGLPRLFAVSLTLVFVNAHAKALCLLLQMYPLGNARPPADDAFDNLKPKAVRLVQFAIYGGAAFITIFGGGFLVVSLAIVVTNHPESADGQHLKLVFYLVAISGAAPFWLGATATYYGICAAMALRFLDLRDEVREAVELVAPARMVSVKAIRAFQIGGNEAQAVPTATGDGNETSTTQAAVRSVADSFLTNTLARNELAKRLSIIREEYALLTDTLRGISRTMTGYVTAAEFFLVVALLPLGWMVMNGEFTAKGGALVTWAAESVPATISRLAKARSEELADLQQWMLDTEACFKAPSSIILNRQQRARRRDDRAVVPPRWCRLHPPL</sequence>
<name>A0A830HN91_9CHLO</name>
<dbReference type="EMBL" id="BNJQ01000020">
    <property type="protein sequence ID" value="GHP08382.1"/>
    <property type="molecule type" value="Genomic_DNA"/>
</dbReference>
<protein>
    <submittedName>
        <fullName evidence="2">Uncharacterized protein</fullName>
    </submittedName>
</protein>
<feature type="transmembrane region" description="Helical" evidence="1">
    <location>
        <begin position="116"/>
        <end position="143"/>
    </location>
</feature>
<evidence type="ECO:0000256" key="1">
    <source>
        <dbReference type="SAM" id="Phobius"/>
    </source>
</evidence>
<evidence type="ECO:0000313" key="2">
    <source>
        <dbReference type="EMBL" id="GHP08382.1"/>
    </source>
</evidence>